<feature type="domain" description="UvrD-like helicase C-terminal" evidence="3">
    <location>
        <begin position="485"/>
        <end position="527"/>
    </location>
</feature>
<feature type="domain" description="NERD" evidence="2">
    <location>
        <begin position="17"/>
        <end position="130"/>
    </location>
</feature>
<keyword evidence="5" id="KW-1185">Reference proteome</keyword>
<dbReference type="Proteomes" id="UP000824366">
    <property type="component" value="Chromosome"/>
</dbReference>
<dbReference type="SUPFAM" id="SSF52540">
    <property type="entry name" value="P-loop containing nucleoside triphosphate hydrolases"/>
    <property type="match status" value="1"/>
</dbReference>
<dbReference type="InterPro" id="IPR011528">
    <property type="entry name" value="NERD"/>
</dbReference>
<dbReference type="InterPro" id="IPR027417">
    <property type="entry name" value="P-loop_NTPase"/>
</dbReference>
<dbReference type="EMBL" id="AP024238">
    <property type="protein sequence ID" value="BCO29024.1"/>
    <property type="molecule type" value="Genomic_DNA"/>
</dbReference>
<proteinExistence type="predicted"/>
<organism evidence="4 5">
    <name type="scientific">Rhodoferax lithotrophicus</name>
    <dbReference type="NCBI Taxonomy" id="2798804"/>
    <lineage>
        <taxon>Bacteria</taxon>
        <taxon>Pseudomonadati</taxon>
        <taxon>Pseudomonadota</taxon>
        <taxon>Betaproteobacteria</taxon>
        <taxon>Burkholderiales</taxon>
        <taxon>Comamonadaceae</taxon>
        <taxon>Rhodoferax</taxon>
    </lineage>
</organism>
<evidence type="ECO:0000259" key="3">
    <source>
        <dbReference type="Pfam" id="PF13538"/>
    </source>
</evidence>
<dbReference type="InterPro" id="IPR000212">
    <property type="entry name" value="DNA_helicase_UvrD/REP"/>
</dbReference>
<dbReference type="InterPro" id="IPR027785">
    <property type="entry name" value="UvrD-like_helicase_C"/>
</dbReference>
<sequence>MATIHPQIFTIHPTSAGSYRERDILKMLEAGLPSNFDVFHSVEWSTMHHDHQSFGEFDAVVVAPTGHLVLLEIKAGQVVATAQRLVKFYHTASAKPKDVEFQARRQHSAMLDRLSQAGLHEVHVSHLLVLADQTIDKGTITYPRERIVDATQLDSLCSLVKDAIPKSALPDAIRVRVLDFLANRFELHPDTATHIGQVHRANIKLAEGLATWVPRISHSGGVFLIEATAGSGKSQLALALLREAANNNLRAAYVCYNRPLADHITSLAPHSVEISTFHEHCVNLSRKLGFEPDFNVPQIWQETVNHFLENASTQPARLDLLIVDESQDFEPLWIEALTSRLKDDGRLYVMGDAEQQVYGRDAFDLADAVQISSRDNFRSPRKVVQAINQLKLTSEPVQARSVFAGQVPGFHIYVSGKSGGVNALEKCLKTLMSEGVAPSHMVILTFAGREHSEVMKRDTLAGISLKKFTGRYDSAGNPLWTSGDLLADTLYRFKGKSAPLVVLCEVDFEQLAEKELRKLFVGFTRAEFRLECVLSERSATLLMSDL</sequence>
<dbReference type="Pfam" id="PF13538">
    <property type="entry name" value="UvrD_C_2"/>
    <property type="match status" value="1"/>
</dbReference>
<evidence type="ECO:0000313" key="4">
    <source>
        <dbReference type="EMBL" id="BCO29024.1"/>
    </source>
</evidence>
<name>A0ABM7MRR2_9BURK</name>
<reference evidence="4 5" key="1">
    <citation type="journal article" date="2021" name="Microbiol. Spectr.">
        <title>A Single Bacterium Capable of Oxidation and Reduction of Iron at Circumneutral pH.</title>
        <authorList>
            <person name="Kato S."/>
            <person name="Ohkuma M."/>
        </authorList>
    </citation>
    <scope>NUCLEOTIDE SEQUENCE [LARGE SCALE GENOMIC DNA]</scope>
    <source>
        <strain evidence="4 5">MIZ03</strain>
    </source>
</reference>
<evidence type="ECO:0000259" key="2">
    <source>
        <dbReference type="Pfam" id="PF08378"/>
    </source>
</evidence>
<accession>A0ABM7MRR2</accession>
<dbReference type="PANTHER" id="PTHR11070">
    <property type="entry name" value="UVRD / RECB / PCRA DNA HELICASE FAMILY MEMBER"/>
    <property type="match status" value="1"/>
</dbReference>
<dbReference type="PANTHER" id="PTHR11070:SF2">
    <property type="entry name" value="ATP-DEPENDENT DNA HELICASE SRS2"/>
    <property type="match status" value="1"/>
</dbReference>
<dbReference type="Pfam" id="PF08378">
    <property type="entry name" value="NERD"/>
    <property type="match status" value="1"/>
</dbReference>
<evidence type="ECO:0000256" key="1">
    <source>
        <dbReference type="ARBA" id="ARBA00034923"/>
    </source>
</evidence>
<evidence type="ECO:0000313" key="5">
    <source>
        <dbReference type="Proteomes" id="UP000824366"/>
    </source>
</evidence>
<protein>
    <recommendedName>
        <fullName evidence="1">DNA 3'-5' helicase II</fullName>
    </recommendedName>
</protein>
<dbReference type="Gene3D" id="3.40.50.300">
    <property type="entry name" value="P-loop containing nucleotide triphosphate hydrolases"/>
    <property type="match status" value="2"/>
</dbReference>
<dbReference type="Pfam" id="PF13245">
    <property type="entry name" value="AAA_19"/>
    <property type="match status" value="1"/>
</dbReference>
<gene>
    <name evidence="4" type="ORF">MIZ03_3935</name>
</gene>
<dbReference type="RefSeq" id="WP_223904922.1">
    <property type="nucleotide sequence ID" value="NZ_AP024238.1"/>
</dbReference>